<gene>
    <name evidence="1" type="ORF">JOQ06_009711</name>
</gene>
<proteinExistence type="predicted"/>
<organism evidence="1 2">
    <name type="scientific">Pogonophryne albipinna</name>
    <dbReference type="NCBI Taxonomy" id="1090488"/>
    <lineage>
        <taxon>Eukaryota</taxon>
        <taxon>Metazoa</taxon>
        <taxon>Chordata</taxon>
        <taxon>Craniata</taxon>
        <taxon>Vertebrata</taxon>
        <taxon>Euteleostomi</taxon>
        <taxon>Actinopterygii</taxon>
        <taxon>Neopterygii</taxon>
        <taxon>Teleostei</taxon>
        <taxon>Neoteleostei</taxon>
        <taxon>Acanthomorphata</taxon>
        <taxon>Eupercaria</taxon>
        <taxon>Perciformes</taxon>
        <taxon>Notothenioidei</taxon>
        <taxon>Pogonophryne</taxon>
    </lineage>
</organism>
<evidence type="ECO:0000313" key="2">
    <source>
        <dbReference type="Proteomes" id="UP001219934"/>
    </source>
</evidence>
<evidence type="ECO:0000313" key="1">
    <source>
        <dbReference type="EMBL" id="KAJ4947678.1"/>
    </source>
</evidence>
<feature type="non-terminal residue" evidence="1">
    <location>
        <position position="1"/>
    </location>
</feature>
<dbReference type="Proteomes" id="UP001219934">
    <property type="component" value="Unassembled WGS sequence"/>
</dbReference>
<comment type="caution">
    <text evidence="1">The sequence shown here is derived from an EMBL/GenBank/DDBJ whole genome shotgun (WGS) entry which is preliminary data.</text>
</comment>
<dbReference type="AlphaFoldDB" id="A0AAD6BPJ9"/>
<accession>A0AAD6BPJ9</accession>
<sequence length="78" mass="8860">GLTVCHAQFSFWFSRVSLPLKSVGPSLQSEPHCIGHGCQCWLPVDRWSIETKIISWLEEELLLKVLSLQLSESSSKFE</sequence>
<name>A0AAD6BPJ9_9TELE</name>
<feature type="non-terminal residue" evidence="1">
    <location>
        <position position="78"/>
    </location>
</feature>
<dbReference type="EMBL" id="JAPTMU010000002">
    <property type="protein sequence ID" value="KAJ4947678.1"/>
    <property type="molecule type" value="Genomic_DNA"/>
</dbReference>
<protein>
    <submittedName>
        <fullName evidence="1">Uncharacterized protein</fullName>
    </submittedName>
</protein>
<keyword evidence="2" id="KW-1185">Reference proteome</keyword>
<reference evidence="1" key="1">
    <citation type="submission" date="2022-11" db="EMBL/GenBank/DDBJ databases">
        <title>Chromosome-level genome of Pogonophryne albipinna.</title>
        <authorList>
            <person name="Jo E."/>
        </authorList>
    </citation>
    <scope>NUCLEOTIDE SEQUENCE</scope>
    <source>
        <strain evidence="1">SGF0006</strain>
        <tissue evidence="1">Muscle</tissue>
    </source>
</reference>